<keyword evidence="3 4" id="KW-0408">Iron</keyword>
<dbReference type="AlphaFoldDB" id="A0A9W6J9I9"/>
<name>A0A9W6J9I9_9HYPH</name>
<evidence type="ECO:0000313" key="8">
    <source>
        <dbReference type="Proteomes" id="UP001143370"/>
    </source>
</evidence>
<evidence type="ECO:0000313" key="7">
    <source>
        <dbReference type="EMBL" id="GLK73202.1"/>
    </source>
</evidence>
<feature type="domain" description="Cytochrome c" evidence="6">
    <location>
        <begin position="108"/>
        <end position="206"/>
    </location>
</feature>
<dbReference type="Pfam" id="PF00034">
    <property type="entry name" value="Cytochrom_C"/>
    <property type="match status" value="1"/>
</dbReference>
<dbReference type="InterPro" id="IPR009056">
    <property type="entry name" value="Cyt_c-like_dom"/>
</dbReference>
<dbReference type="NCBIfam" id="TIGR04485">
    <property type="entry name" value="thiosulf_SoxX"/>
    <property type="match status" value="1"/>
</dbReference>
<protein>
    <submittedName>
        <fullName evidence="7">Sulfur oxidation c-type cytochrome SoxX</fullName>
    </submittedName>
</protein>
<feature type="signal peptide" evidence="5">
    <location>
        <begin position="1"/>
        <end position="25"/>
    </location>
</feature>
<evidence type="ECO:0000256" key="2">
    <source>
        <dbReference type="ARBA" id="ARBA00022723"/>
    </source>
</evidence>
<keyword evidence="8" id="KW-1185">Reference proteome</keyword>
<comment type="caution">
    <text evidence="7">The sequence shown here is derived from an EMBL/GenBank/DDBJ whole genome shotgun (WGS) entry which is preliminary data.</text>
</comment>
<evidence type="ECO:0000256" key="3">
    <source>
        <dbReference type="ARBA" id="ARBA00023004"/>
    </source>
</evidence>
<dbReference type="PROSITE" id="PS51007">
    <property type="entry name" value="CYTC"/>
    <property type="match status" value="1"/>
</dbReference>
<dbReference type="EMBL" id="BSFJ01000023">
    <property type="protein sequence ID" value="GLK73202.1"/>
    <property type="molecule type" value="Genomic_DNA"/>
</dbReference>
<dbReference type="GO" id="GO:0020037">
    <property type="term" value="F:heme binding"/>
    <property type="evidence" value="ECO:0007669"/>
    <property type="project" value="InterPro"/>
</dbReference>
<dbReference type="InterPro" id="IPR036909">
    <property type="entry name" value="Cyt_c-like_dom_sf"/>
</dbReference>
<dbReference type="InterPro" id="IPR016823">
    <property type="entry name" value="Thiosulf_SoxX_II"/>
</dbReference>
<dbReference type="RefSeq" id="WP_213369821.1">
    <property type="nucleotide sequence ID" value="NZ_BSFJ01000023.1"/>
</dbReference>
<reference evidence="7" key="2">
    <citation type="submission" date="2023-01" db="EMBL/GenBank/DDBJ databases">
        <authorList>
            <person name="Sun Q."/>
            <person name="Evtushenko L."/>
        </authorList>
    </citation>
    <scope>NUCLEOTIDE SEQUENCE</scope>
    <source>
        <strain evidence="7">VKM B-2484</strain>
    </source>
</reference>
<dbReference type="Gene3D" id="1.10.760.10">
    <property type="entry name" value="Cytochrome c-like domain"/>
    <property type="match status" value="1"/>
</dbReference>
<gene>
    <name evidence="7" type="ORF">GCM10017643_33190</name>
</gene>
<keyword evidence="5" id="KW-0732">Signal</keyword>
<dbReference type="Proteomes" id="UP001143370">
    <property type="component" value="Unassembled WGS sequence"/>
</dbReference>
<reference evidence="7" key="1">
    <citation type="journal article" date="2014" name="Int. J. Syst. Evol. Microbiol.">
        <title>Complete genome sequence of Corynebacterium casei LMG S-19264T (=DSM 44701T), isolated from a smear-ripened cheese.</title>
        <authorList>
            <consortium name="US DOE Joint Genome Institute (JGI-PGF)"/>
            <person name="Walter F."/>
            <person name="Albersmeier A."/>
            <person name="Kalinowski J."/>
            <person name="Ruckert C."/>
        </authorList>
    </citation>
    <scope>NUCLEOTIDE SEQUENCE</scope>
    <source>
        <strain evidence="7">VKM B-2484</strain>
    </source>
</reference>
<dbReference type="PIRSF" id="PIRSF024608">
    <property type="entry name" value="UCP024608"/>
    <property type="match status" value="1"/>
</dbReference>
<accession>A0A9W6J9I9</accession>
<dbReference type="SUPFAM" id="SSF46626">
    <property type="entry name" value="Cytochrome c"/>
    <property type="match status" value="1"/>
</dbReference>
<evidence type="ECO:0000259" key="6">
    <source>
        <dbReference type="PROSITE" id="PS51007"/>
    </source>
</evidence>
<keyword evidence="1 4" id="KW-0349">Heme</keyword>
<evidence type="ECO:0000256" key="5">
    <source>
        <dbReference type="SAM" id="SignalP"/>
    </source>
</evidence>
<dbReference type="GO" id="GO:0046872">
    <property type="term" value="F:metal ion binding"/>
    <property type="evidence" value="ECO:0007669"/>
    <property type="project" value="UniProtKB-KW"/>
</dbReference>
<keyword evidence="2 4" id="KW-0479">Metal-binding</keyword>
<dbReference type="GO" id="GO:0009055">
    <property type="term" value="F:electron transfer activity"/>
    <property type="evidence" value="ECO:0007669"/>
    <property type="project" value="InterPro"/>
</dbReference>
<sequence>MRVHTLLSRAALAGAVLLLPLAATAQEAAKTPAVDAARVDAVVKAGFTKLPEGWETRLQQDETQRICSLTRNNPSPEQAATIMKLEEVRITFPQGSVLGNWKEGAKVAQNGRGGQFSDAPGTVSGGNCYACHQLDPKEVSYGTLGPSLVGYGRERNFAPEDAKAAFAKVYDAQASIACSSMPRFGTNGVLTEQQIKDVVAYLFDPESPVNK</sequence>
<evidence type="ECO:0000256" key="4">
    <source>
        <dbReference type="PROSITE-ProRule" id="PRU00433"/>
    </source>
</evidence>
<dbReference type="InterPro" id="IPR030999">
    <property type="entry name" value="Thiosulf_SoxX"/>
</dbReference>
<evidence type="ECO:0000256" key="1">
    <source>
        <dbReference type="ARBA" id="ARBA00022617"/>
    </source>
</evidence>
<organism evidence="7 8">
    <name type="scientific">Ancylobacter dichloromethanicus</name>
    <dbReference type="NCBI Taxonomy" id="518825"/>
    <lineage>
        <taxon>Bacteria</taxon>
        <taxon>Pseudomonadati</taxon>
        <taxon>Pseudomonadota</taxon>
        <taxon>Alphaproteobacteria</taxon>
        <taxon>Hyphomicrobiales</taxon>
        <taxon>Xanthobacteraceae</taxon>
        <taxon>Ancylobacter</taxon>
    </lineage>
</organism>
<feature type="chain" id="PRO_5040843329" evidence="5">
    <location>
        <begin position="26"/>
        <end position="211"/>
    </location>
</feature>
<proteinExistence type="predicted"/>